<dbReference type="EMBL" id="GL732566">
    <property type="protein sequence ID" value="EFX76782.1"/>
    <property type="molecule type" value="Genomic_DNA"/>
</dbReference>
<name>E9GUR7_DAPPU</name>
<feature type="region of interest" description="Disordered" evidence="1">
    <location>
        <begin position="55"/>
        <end position="136"/>
    </location>
</feature>
<organism evidence="2 3">
    <name type="scientific">Daphnia pulex</name>
    <name type="common">Water flea</name>
    <dbReference type="NCBI Taxonomy" id="6669"/>
    <lineage>
        <taxon>Eukaryota</taxon>
        <taxon>Metazoa</taxon>
        <taxon>Ecdysozoa</taxon>
        <taxon>Arthropoda</taxon>
        <taxon>Crustacea</taxon>
        <taxon>Branchiopoda</taxon>
        <taxon>Diplostraca</taxon>
        <taxon>Cladocera</taxon>
        <taxon>Anomopoda</taxon>
        <taxon>Daphniidae</taxon>
        <taxon>Daphnia</taxon>
    </lineage>
</organism>
<evidence type="ECO:0000313" key="3">
    <source>
        <dbReference type="Proteomes" id="UP000000305"/>
    </source>
</evidence>
<proteinExistence type="predicted"/>
<dbReference type="PhylomeDB" id="E9GUR7"/>
<dbReference type="KEGG" id="dpx:DAPPUDRAFT_248493"/>
<protein>
    <submittedName>
        <fullName evidence="2">Uncharacterized protein</fullName>
    </submittedName>
</protein>
<feature type="compositionally biased region" description="Polar residues" evidence="1">
    <location>
        <begin position="123"/>
        <end position="133"/>
    </location>
</feature>
<dbReference type="InParanoid" id="E9GUR7"/>
<evidence type="ECO:0000256" key="1">
    <source>
        <dbReference type="SAM" id="MobiDB-lite"/>
    </source>
</evidence>
<dbReference type="Proteomes" id="UP000000305">
    <property type="component" value="Unassembled WGS sequence"/>
</dbReference>
<reference evidence="2 3" key="1">
    <citation type="journal article" date="2011" name="Science">
        <title>The ecoresponsive genome of Daphnia pulex.</title>
        <authorList>
            <person name="Colbourne J.K."/>
            <person name="Pfrender M.E."/>
            <person name="Gilbert D."/>
            <person name="Thomas W.K."/>
            <person name="Tucker A."/>
            <person name="Oakley T.H."/>
            <person name="Tokishita S."/>
            <person name="Aerts A."/>
            <person name="Arnold G.J."/>
            <person name="Basu M.K."/>
            <person name="Bauer D.J."/>
            <person name="Caceres C.E."/>
            <person name="Carmel L."/>
            <person name="Casola C."/>
            <person name="Choi J.H."/>
            <person name="Detter J.C."/>
            <person name="Dong Q."/>
            <person name="Dusheyko S."/>
            <person name="Eads B.D."/>
            <person name="Frohlich T."/>
            <person name="Geiler-Samerotte K.A."/>
            <person name="Gerlach D."/>
            <person name="Hatcher P."/>
            <person name="Jogdeo S."/>
            <person name="Krijgsveld J."/>
            <person name="Kriventseva E.V."/>
            <person name="Kultz D."/>
            <person name="Laforsch C."/>
            <person name="Lindquist E."/>
            <person name="Lopez J."/>
            <person name="Manak J.R."/>
            <person name="Muller J."/>
            <person name="Pangilinan J."/>
            <person name="Patwardhan R.P."/>
            <person name="Pitluck S."/>
            <person name="Pritham E.J."/>
            <person name="Rechtsteiner A."/>
            <person name="Rho M."/>
            <person name="Rogozin I.B."/>
            <person name="Sakarya O."/>
            <person name="Salamov A."/>
            <person name="Schaack S."/>
            <person name="Shapiro H."/>
            <person name="Shiga Y."/>
            <person name="Skalitzky C."/>
            <person name="Smith Z."/>
            <person name="Souvorov A."/>
            <person name="Sung W."/>
            <person name="Tang Z."/>
            <person name="Tsuchiya D."/>
            <person name="Tu H."/>
            <person name="Vos H."/>
            <person name="Wang M."/>
            <person name="Wolf Y.I."/>
            <person name="Yamagata H."/>
            <person name="Yamada T."/>
            <person name="Ye Y."/>
            <person name="Shaw J.R."/>
            <person name="Andrews J."/>
            <person name="Crease T.J."/>
            <person name="Tang H."/>
            <person name="Lucas S.M."/>
            <person name="Robertson H.M."/>
            <person name="Bork P."/>
            <person name="Koonin E.V."/>
            <person name="Zdobnov E.M."/>
            <person name="Grigoriev I.V."/>
            <person name="Lynch M."/>
            <person name="Boore J.L."/>
        </authorList>
    </citation>
    <scope>NUCLEOTIDE SEQUENCE [LARGE SCALE GENOMIC DNA]</scope>
</reference>
<dbReference type="HOGENOM" id="CLU_130591_0_0_1"/>
<accession>E9GUR7</accession>
<dbReference type="AlphaFoldDB" id="E9GUR7"/>
<evidence type="ECO:0000313" key="2">
    <source>
        <dbReference type="EMBL" id="EFX76782.1"/>
    </source>
</evidence>
<feature type="compositionally biased region" description="Basic and acidic residues" evidence="1">
    <location>
        <begin position="55"/>
        <end position="68"/>
    </location>
</feature>
<sequence>MNDYEPDGFAEAIQQQTDEAKTTMMSWTACRGTATKIRSNGMIWADQMREHGHRVDNGRTAKNDRGDGVGRTATQKPATWDDNGRTATQKPARWDDNGRTATQKTGSVEGIGRTAKREHGNTAAKTGNGTESYQAGDDEIMAAGTMGRLSRSMHHKMLDRKLKHKFCRPTLQQSLH</sequence>
<gene>
    <name evidence="2" type="ORF">DAPPUDRAFT_248493</name>
</gene>
<keyword evidence="3" id="KW-1185">Reference proteome</keyword>